<gene>
    <name evidence="2" type="ORF">GCM10009727_39710</name>
</gene>
<dbReference type="Proteomes" id="UP001501020">
    <property type="component" value="Unassembled WGS sequence"/>
</dbReference>
<evidence type="ECO:0000259" key="1">
    <source>
        <dbReference type="PROSITE" id="PS51186"/>
    </source>
</evidence>
<dbReference type="PANTHER" id="PTHR43792">
    <property type="entry name" value="GNAT FAMILY, PUTATIVE (AFU_ORTHOLOGUE AFUA_3G00765)-RELATED-RELATED"/>
    <property type="match status" value="1"/>
</dbReference>
<dbReference type="InterPro" id="IPR000182">
    <property type="entry name" value="GNAT_dom"/>
</dbReference>
<feature type="domain" description="N-acetyltransferase" evidence="1">
    <location>
        <begin position="17"/>
        <end position="181"/>
    </location>
</feature>
<dbReference type="PROSITE" id="PS51186">
    <property type="entry name" value="GNAT"/>
    <property type="match status" value="1"/>
</dbReference>
<sequence length="189" mass="20693">MTSPRFGAHITISGLGLTLREWTDDDLPAMAELFDDPDVARFTPLRSPFDLEAARAYLDAARQARAEDRKIQLAITSDGRAPQGEILLFRCVPDDPAHRFGGPAAELGYAIGLRHRRQGLASRAVRLAAEHARETLGFSTVVLRIDPDNTGSERVAKASGFELTELAPLSRGAVRDRLRTWRHVPGDAG</sequence>
<name>A0ABP5L7J0_9ACTN</name>
<accession>A0ABP5L7J0</accession>
<dbReference type="InterPro" id="IPR016181">
    <property type="entry name" value="Acyl_CoA_acyltransferase"/>
</dbReference>
<dbReference type="InterPro" id="IPR051531">
    <property type="entry name" value="N-acetyltransferase"/>
</dbReference>
<proteinExistence type="predicted"/>
<reference evidence="3" key="1">
    <citation type="journal article" date="2019" name="Int. J. Syst. Evol. Microbiol.">
        <title>The Global Catalogue of Microorganisms (GCM) 10K type strain sequencing project: providing services to taxonomists for standard genome sequencing and annotation.</title>
        <authorList>
            <consortium name="The Broad Institute Genomics Platform"/>
            <consortium name="The Broad Institute Genome Sequencing Center for Infectious Disease"/>
            <person name="Wu L."/>
            <person name="Ma J."/>
        </authorList>
    </citation>
    <scope>NUCLEOTIDE SEQUENCE [LARGE SCALE GENOMIC DNA]</scope>
    <source>
        <strain evidence="3">JCM 13850</strain>
    </source>
</reference>
<dbReference type="SUPFAM" id="SSF55729">
    <property type="entry name" value="Acyl-CoA N-acyltransferases (Nat)"/>
    <property type="match status" value="1"/>
</dbReference>
<comment type="caution">
    <text evidence="2">The sequence shown here is derived from an EMBL/GenBank/DDBJ whole genome shotgun (WGS) entry which is preliminary data.</text>
</comment>
<evidence type="ECO:0000313" key="2">
    <source>
        <dbReference type="EMBL" id="GAA2141885.1"/>
    </source>
</evidence>
<dbReference type="EMBL" id="BAAAMR010000033">
    <property type="protein sequence ID" value="GAA2141885.1"/>
    <property type="molecule type" value="Genomic_DNA"/>
</dbReference>
<evidence type="ECO:0000313" key="3">
    <source>
        <dbReference type="Proteomes" id="UP001501020"/>
    </source>
</evidence>
<keyword evidence="3" id="KW-1185">Reference proteome</keyword>
<protein>
    <recommendedName>
        <fullName evidence="1">N-acetyltransferase domain-containing protein</fullName>
    </recommendedName>
</protein>
<dbReference type="Gene3D" id="3.40.630.30">
    <property type="match status" value="1"/>
</dbReference>
<organism evidence="2 3">
    <name type="scientific">Actinomadura napierensis</name>
    <dbReference type="NCBI Taxonomy" id="267854"/>
    <lineage>
        <taxon>Bacteria</taxon>
        <taxon>Bacillati</taxon>
        <taxon>Actinomycetota</taxon>
        <taxon>Actinomycetes</taxon>
        <taxon>Streptosporangiales</taxon>
        <taxon>Thermomonosporaceae</taxon>
        <taxon>Actinomadura</taxon>
    </lineage>
</organism>
<dbReference type="Pfam" id="PF13302">
    <property type="entry name" value="Acetyltransf_3"/>
    <property type="match status" value="1"/>
</dbReference>
<dbReference type="RefSeq" id="WP_344268881.1">
    <property type="nucleotide sequence ID" value="NZ_BAAAMR010000033.1"/>
</dbReference>